<keyword evidence="6 7" id="KW-0472">Membrane</keyword>
<dbReference type="AlphaFoldDB" id="A0AAD5M1A7"/>
<feature type="transmembrane region" description="Helical" evidence="7">
    <location>
        <begin position="229"/>
        <end position="252"/>
    </location>
</feature>
<evidence type="ECO:0000256" key="2">
    <source>
        <dbReference type="ARBA" id="ARBA00007015"/>
    </source>
</evidence>
<feature type="transmembrane region" description="Helical" evidence="7">
    <location>
        <begin position="107"/>
        <end position="132"/>
    </location>
</feature>
<gene>
    <name evidence="8" type="ORF">P43SY_007298</name>
</gene>
<comment type="similarity">
    <text evidence="2">Belongs to the major facilitator superfamily. Folate-biopterin transporter (TC 2.A.71) family.</text>
</comment>
<keyword evidence="4 7" id="KW-0812">Transmembrane</keyword>
<reference evidence="8" key="1">
    <citation type="submission" date="2021-12" db="EMBL/GenBank/DDBJ databases">
        <title>Prjna785345.</title>
        <authorList>
            <person name="Rujirawat T."/>
            <person name="Krajaejun T."/>
        </authorList>
    </citation>
    <scope>NUCLEOTIDE SEQUENCE</scope>
    <source>
        <strain evidence="8">Pi057C3</strain>
    </source>
</reference>
<evidence type="ECO:0000256" key="7">
    <source>
        <dbReference type="SAM" id="Phobius"/>
    </source>
</evidence>
<evidence type="ECO:0000256" key="4">
    <source>
        <dbReference type="ARBA" id="ARBA00022692"/>
    </source>
</evidence>
<organism evidence="8 9">
    <name type="scientific">Pythium insidiosum</name>
    <name type="common">Pythiosis disease agent</name>
    <dbReference type="NCBI Taxonomy" id="114742"/>
    <lineage>
        <taxon>Eukaryota</taxon>
        <taxon>Sar</taxon>
        <taxon>Stramenopiles</taxon>
        <taxon>Oomycota</taxon>
        <taxon>Peronosporomycetes</taxon>
        <taxon>Pythiales</taxon>
        <taxon>Pythiaceae</taxon>
        <taxon>Pythium</taxon>
    </lineage>
</organism>
<evidence type="ECO:0000256" key="1">
    <source>
        <dbReference type="ARBA" id="ARBA00004141"/>
    </source>
</evidence>
<evidence type="ECO:0000256" key="6">
    <source>
        <dbReference type="ARBA" id="ARBA00023136"/>
    </source>
</evidence>
<dbReference type="EMBL" id="JAKCXM010000737">
    <property type="protein sequence ID" value="KAJ0392051.1"/>
    <property type="molecule type" value="Genomic_DNA"/>
</dbReference>
<evidence type="ECO:0008006" key="10">
    <source>
        <dbReference type="Google" id="ProtNLM"/>
    </source>
</evidence>
<keyword evidence="9" id="KW-1185">Reference proteome</keyword>
<feature type="transmembrane region" description="Helical" evidence="7">
    <location>
        <begin position="78"/>
        <end position="100"/>
    </location>
</feature>
<dbReference type="GO" id="GO:0016020">
    <property type="term" value="C:membrane"/>
    <property type="evidence" value="ECO:0007669"/>
    <property type="project" value="UniProtKB-SubCell"/>
</dbReference>
<protein>
    <recommendedName>
        <fullName evidence="10">Transmembrane protein</fullName>
    </recommendedName>
</protein>
<keyword evidence="3" id="KW-0813">Transport</keyword>
<proteinExistence type="inferred from homology"/>
<dbReference type="InterPro" id="IPR039309">
    <property type="entry name" value="BT1"/>
</dbReference>
<accession>A0AAD5M1A7</accession>
<dbReference type="Proteomes" id="UP001209570">
    <property type="component" value="Unassembled WGS sequence"/>
</dbReference>
<sequence>MVNNAAEPNKVDIVDRVSYISSATIAKDGDYNAVKTPDIEGGALRAGGAPNLWSRECFGLLSQYCAIGLYGLHWNWRYMSAITMISMVALDSVVTMLGVWDVIRSQWFWLGVPIVGTVPSGVNFIIGTYVVVELAGMGNEGVVYGLVTTVNNLASPFATTMSKNVNSLFDVTNDQIQLDTTHVRWHVTYTIWISYAMMILSLGWLVLLPPQKAETQELRRTGKRSNKMAAFTVFYVFFALCWSVMTNVLSIYPNTKCLRIAGGRGCKKTTGK</sequence>
<keyword evidence="5 7" id="KW-1133">Transmembrane helix</keyword>
<evidence type="ECO:0000256" key="5">
    <source>
        <dbReference type="ARBA" id="ARBA00022989"/>
    </source>
</evidence>
<comment type="caution">
    <text evidence="8">The sequence shown here is derived from an EMBL/GenBank/DDBJ whole genome shotgun (WGS) entry which is preliminary data.</text>
</comment>
<name>A0AAD5M1A7_PYTIN</name>
<evidence type="ECO:0000313" key="8">
    <source>
        <dbReference type="EMBL" id="KAJ0392051.1"/>
    </source>
</evidence>
<comment type="subcellular location">
    <subcellularLocation>
        <location evidence="1">Membrane</location>
        <topology evidence="1">Multi-pass membrane protein</topology>
    </subcellularLocation>
</comment>
<evidence type="ECO:0000313" key="9">
    <source>
        <dbReference type="Proteomes" id="UP001209570"/>
    </source>
</evidence>
<dbReference type="PANTHER" id="PTHR31585">
    <property type="entry name" value="FOLATE-BIOPTERIN TRANSPORTER 1, CHLOROPLASTIC"/>
    <property type="match status" value="1"/>
</dbReference>
<feature type="transmembrane region" description="Helical" evidence="7">
    <location>
        <begin position="189"/>
        <end position="208"/>
    </location>
</feature>
<dbReference type="InterPro" id="IPR036259">
    <property type="entry name" value="MFS_trans_sf"/>
</dbReference>
<dbReference type="PANTHER" id="PTHR31585:SF5">
    <property type="entry name" value="RNA-BINDING S4 DOMAIN-CONTAINING PROTEIN"/>
    <property type="match status" value="1"/>
</dbReference>
<dbReference type="SUPFAM" id="SSF103473">
    <property type="entry name" value="MFS general substrate transporter"/>
    <property type="match status" value="1"/>
</dbReference>
<evidence type="ECO:0000256" key="3">
    <source>
        <dbReference type="ARBA" id="ARBA00022448"/>
    </source>
</evidence>